<evidence type="ECO:0000313" key="13">
    <source>
        <dbReference type="Proteomes" id="UP000324298"/>
    </source>
</evidence>
<accession>A0A5A9XPL1</accession>
<evidence type="ECO:0000256" key="10">
    <source>
        <dbReference type="RuleBase" id="RU003915"/>
    </source>
</evidence>
<proteinExistence type="inferred from homology"/>
<dbReference type="RefSeq" id="WP_149306147.1">
    <property type="nucleotide sequence ID" value="NZ_SRSD01000002.1"/>
</dbReference>
<evidence type="ECO:0000256" key="6">
    <source>
        <dbReference type="ARBA" id="ARBA00023186"/>
    </source>
</evidence>
<keyword evidence="13" id="KW-1185">Reference proteome</keyword>
<evidence type="ECO:0000256" key="4">
    <source>
        <dbReference type="ARBA" id="ARBA00022490"/>
    </source>
</evidence>
<evidence type="ECO:0000256" key="9">
    <source>
        <dbReference type="PROSITE-ProRule" id="PRU00277"/>
    </source>
</evidence>
<comment type="subcellular location">
    <subcellularLocation>
        <location evidence="2">Cytoplasm</location>
    </subcellularLocation>
</comment>
<dbReference type="EC" id="5.2.1.8" evidence="10"/>
<comment type="similarity">
    <text evidence="3 10">Belongs to the FKBP-type PPIase family.</text>
</comment>
<sequence>MVRAQQGSTVTVHYIGTLDNGRIFHSTPDEEPLVFTIGQDQVFPALERAVVGMAVGETVNILIPAAEAYGPRLPENILRVDRAHFPAEKEIMVGQKLSIGFSGGGERVMLIAGITETEVTLDGNHPLAGLDLTFALRLDGIE</sequence>
<keyword evidence="5 9" id="KW-0697">Rotamase</keyword>
<dbReference type="GO" id="GO:0005737">
    <property type="term" value="C:cytoplasm"/>
    <property type="evidence" value="ECO:0007669"/>
    <property type="project" value="UniProtKB-SubCell"/>
</dbReference>
<evidence type="ECO:0000256" key="3">
    <source>
        <dbReference type="ARBA" id="ARBA00006577"/>
    </source>
</evidence>
<organism evidence="12 13">
    <name type="scientific">Oryzomonas rubra</name>
    <dbReference type="NCBI Taxonomy" id="2509454"/>
    <lineage>
        <taxon>Bacteria</taxon>
        <taxon>Pseudomonadati</taxon>
        <taxon>Thermodesulfobacteriota</taxon>
        <taxon>Desulfuromonadia</taxon>
        <taxon>Geobacterales</taxon>
        <taxon>Geobacteraceae</taxon>
        <taxon>Oryzomonas</taxon>
    </lineage>
</organism>
<reference evidence="12 13" key="1">
    <citation type="submission" date="2019-04" db="EMBL/GenBank/DDBJ databases">
        <title>Geobacter ruber sp. nov., ferric-reducing bacteria isolated from paddy soil.</title>
        <authorList>
            <person name="Xu Z."/>
            <person name="Masuda Y."/>
            <person name="Itoh H."/>
            <person name="Senoo K."/>
        </authorList>
    </citation>
    <scope>NUCLEOTIDE SEQUENCE [LARGE SCALE GENOMIC DNA]</scope>
    <source>
        <strain evidence="12 13">Red88</strain>
    </source>
</reference>
<comment type="caution">
    <text evidence="12">The sequence shown here is derived from an EMBL/GenBank/DDBJ whole genome shotgun (WGS) entry which is preliminary data.</text>
</comment>
<evidence type="ECO:0000256" key="2">
    <source>
        <dbReference type="ARBA" id="ARBA00004496"/>
    </source>
</evidence>
<evidence type="ECO:0000313" key="12">
    <source>
        <dbReference type="EMBL" id="KAA0893989.1"/>
    </source>
</evidence>
<dbReference type="SUPFAM" id="SSF54534">
    <property type="entry name" value="FKBP-like"/>
    <property type="match status" value="1"/>
</dbReference>
<dbReference type="Pfam" id="PF00254">
    <property type="entry name" value="FKBP_C"/>
    <property type="match status" value="1"/>
</dbReference>
<dbReference type="Proteomes" id="UP000324298">
    <property type="component" value="Unassembled WGS sequence"/>
</dbReference>
<keyword evidence="4" id="KW-0963">Cytoplasm</keyword>
<dbReference type="Gene3D" id="3.10.50.40">
    <property type="match status" value="1"/>
</dbReference>
<dbReference type="PROSITE" id="PS50059">
    <property type="entry name" value="FKBP_PPIASE"/>
    <property type="match status" value="1"/>
</dbReference>
<dbReference type="OrthoDB" id="9808891at2"/>
<evidence type="ECO:0000256" key="8">
    <source>
        <dbReference type="ARBA" id="ARBA00037071"/>
    </source>
</evidence>
<dbReference type="InterPro" id="IPR046357">
    <property type="entry name" value="PPIase_dom_sf"/>
</dbReference>
<name>A0A5A9XPL1_9BACT</name>
<gene>
    <name evidence="12" type="ORF">ET418_03200</name>
</gene>
<protein>
    <recommendedName>
        <fullName evidence="10">Peptidyl-prolyl cis-trans isomerase</fullName>
        <ecNumber evidence="10">5.2.1.8</ecNumber>
    </recommendedName>
</protein>
<keyword evidence="7 9" id="KW-0413">Isomerase</keyword>
<keyword evidence="6" id="KW-0143">Chaperone</keyword>
<dbReference type="EMBL" id="SRSD01000002">
    <property type="protein sequence ID" value="KAA0893989.1"/>
    <property type="molecule type" value="Genomic_DNA"/>
</dbReference>
<comment type="function">
    <text evidence="8">Also involved in hydrogenase metallocenter assembly, probably by participating in the nickel insertion step. This function in hydrogenase biosynthesis requires chaperone activity and the presence of the metal-binding domain, but not PPIase activity.</text>
</comment>
<evidence type="ECO:0000256" key="7">
    <source>
        <dbReference type="ARBA" id="ARBA00023235"/>
    </source>
</evidence>
<evidence type="ECO:0000256" key="1">
    <source>
        <dbReference type="ARBA" id="ARBA00000971"/>
    </source>
</evidence>
<dbReference type="GO" id="GO:0042026">
    <property type="term" value="P:protein refolding"/>
    <property type="evidence" value="ECO:0007669"/>
    <property type="project" value="UniProtKB-ARBA"/>
</dbReference>
<dbReference type="PANTHER" id="PTHR47861">
    <property type="entry name" value="FKBP-TYPE PEPTIDYL-PROLYL CIS-TRANS ISOMERASE SLYD"/>
    <property type="match status" value="1"/>
</dbReference>
<dbReference type="AlphaFoldDB" id="A0A5A9XPL1"/>
<comment type="catalytic activity">
    <reaction evidence="1 9 10">
        <text>[protein]-peptidylproline (omega=180) = [protein]-peptidylproline (omega=0)</text>
        <dbReference type="Rhea" id="RHEA:16237"/>
        <dbReference type="Rhea" id="RHEA-COMP:10747"/>
        <dbReference type="Rhea" id="RHEA-COMP:10748"/>
        <dbReference type="ChEBI" id="CHEBI:83833"/>
        <dbReference type="ChEBI" id="CHEBI:83834"/>
        <dbReference type="EC" id="5.2.1.8"/>
    </reaction>
</comment>
<evidence type="ECO:0000259" key="11">
    <source>
        <dbReference type="PROSITE" id="PS50059"/>
    </source>
</evidence>
<evidence type="ECO:0000256" key="5">
    <source>
        <dbReference type="ARBA" id="ARBA00023110"/>
    </source>
</evidence>
<dbReference type="InterPro" id="IPR001179">
    <property type="entry name" value="PPIase_FKBP_dom"/>
</dbReference>
<dbReference type="PANTHER" id="PTHR47861:SF3">
    <property type="entry name" value="FKBP-TYPE PEPTIDYL-PROLYL CIS-TRANS ISOMERASE SLYD"/>
    <property type="match status" value="1"/>
</dbReference>
<feature type="domain" description="PPIase FKBP-type" evidence="11">
    <location>
        <begin position="7"/>
        <end position="72"/>
    </location>
</feature>
<dbReference type="GO" id="GO:0003755">
    <property type="term" value="F:peptidyl-prolyl cis-trans isomerase activity"/>
    <property type="evidence" value="ECO:0007669"/>
    <property type="project" value="UniProtKB-UniRule"/>
</dbReference>